<dbReference type="Pfam" id="PF04488">
    <property type="entry name" value="Gly_transf_sug"/>
    <property type="match status" value="1"/>
</dbReference>
<dbReference type="InterPro" id="IPR051706">
    <property type="entry name" value="Glycosyltransferase_domain"/>
</dbReference>
<proteinExistence type="predicted"/>
<keyword evidence="1" id="KW-0808">Transferase</keyword>
<dbReference type="InterPro" id="IPR007577">
    <property type="entry name" value="GlycoTrfase_DXD_sugar-bd_CS"/>
</dbReference>
<dbReference type="PANTHER" id="PTHR32385:SF15">
    <property type="entry name" value="INOSITOL PHOSPHOCERAMIDE MANNOSYLTRANSFERASE 1"/>
    <property type="match status" value="1"/>
</dbReference>
<evidence type="ECO:0000313" key="3">
    <source>
        <dbReference type="Proteomes" id="UP001596083"/>
    </source>
</evidence>
<dbReference type="Gene3D" id="3.90.550.20">
    <property type="match status" value="1"/>
</dbReference>
<dbReference type="PANTHER" id="PTHR32385">
    <property type="entry name" value="MANNOSYL PHOSPHORYLINOSITOL CERAMIDE SYNTHASE"/>
    <property type="match status" value="1"/>
</dbReference>
<sequence length="212" mass="24377">MTLPQILHQVWLGGPMPERLRRYTRTWLRHHPCWDYRLWRERDIEPLLRNRAAYDAASSWSEKSDVARYEILLRYGGIYADTDFECLRSLDELLNGVNAFAGTPDGCHVASNILGAVPGHPFLAACVEYLPARTARLRGASPAHRTGPGLTTDIYHRLRRPGAPPPLTVFPRTCFHPYHYSEPHRRRERFPDAYAVHHWEGSWVRSWAPGSG</sequence>
<dbReference type="Proteomes" id="UP001596083">
    <property type="component" value="Unassembled WGS sequence"/>
</dbReference>
<name>A0ABW0Z264_9ACTN</name>
<keyword evidence="3" id="KW-1185">Reference proteome</keyword>
<comment type="caution">
    <text evidence="2">The sequence shown here is derived from an EMBL/GenBank/DDBJ whole genome shotgun (WGS) entry which is preliminary data.</text>
</comment>
<evidence type="ECO:0000313" key="2">
    <source>
        <dbReference type="EMBL" id="MFC5720465.1"/>
    </source>
</evidence>
<organism evidence="2 3">
    <name type="scientific">Streptomyces gamaensis</name>
    <dbReference type="NCBI Taxonomy" id="1763542"/>
    <lineage>
        <taxon>Bacteria</taxon>
        <taxon>Bacillati</taxon>
        <taxon>Actinomycetota</taxon>
        <taxon>Actinomycetes</taxon>
        <taxon>Kitasatosporales</taxon>
        <taxon>Streptomycetaceae</taxon>
        <taxon>Streptomyces</taxon>
    </lineage>
</organism>
<dbReference type="InterPro" id="IPR029044">
    <property type="entry name" value="Nucleotide-diphossugar_trans"/>
</dbReference>
<dbReference type="SUPFAM" id="SSF53448">
    <property type="entry name" value="Nucleotide-diphospho-sugar transferases"/>
    <property type="match status" value="1"/>
</dbReference>
<accession>A0ABW0Z264</accession>
<reference evidence="3" key="1">
    <citation type="journal article" date="2019" name="Int. J. Syst. Evol. Microbiol.">
        <title>The Global Catalogue of Microorganisms (GCM) 10K type strain sequencing project: providing services to taxonomists for standard genome sequencing and annotation.</title>
        <authorList>
            <consortium name="The Broad Institute Genomics Platform"/>
            <consortium name="The Broad Institute Genome Sequencing Center for Infectious Disease"/>
            <person name="Wu L."/>
            <person name="Ma J."/>
        </authorList>
    </citation>
    <scope>NUCLEOTIDE SEQUENCE [LARGE SCALE GENOMIC DNA]</scope>
    <source>
        <strain evidence="3">CGMCC 4.7304</strain>
    </source>
</reference>
<dbReference type="RefSeq" id="WP_390315611.1">
    <property type="nucleotide sequence ID" value="NZ_JBHSPB010000005.1"/>
</dbReference>
<evidence type="ECO:0000256" key="1">
    <source>
        <dbReference type="ARBA" id="ARBA00022679"/>
    </source>
</evidence>
<protein>
    <submittedName>
        <fullName evidence="2">Glycosyltransferase</fullName>
    </submittedName>
</protein>
<dbReference type="EMBL" id="JBHSPB010000005">
    <property type="protein sequence ID" value="MFC5720465.1"/>
    <property type="molecule type" value="Genomic_DNA"/>
</dbReference>
<gene>
    <name evidence="2" type="ORF">ACFP1Z_09865</name>
</gene>